<feature type="compositionally biased region" description="Polar residues" evidence="1">
    <location>
        <begin position="30"/>
        <end position="42"/>
    </location>
</feature>
<evidence type="ECO:0000313" key="2">
    <source>
        <dbReference type="EMBL" id="KAK5928124.1"/>
    </source>
</evidence>
<accession>A0AAN8DTP7</accession>
<sequence length="108" mass="11640">MSSETSPELPSVLRSVLPSLISSHPAAKHPSTSTVTMSNTEARYSRESEGNCTFIDSKSVSLSSPKAPRISPVRVCDRRGMEGTGQPIESDQHPLRPPIQCTCATSDR</sequence>
<comment type="caution">
    <text evidence="2">The sequence shown here is derived from an EMBL/GenBank/DDBJ whole genome shotgun (WGS) entry which is preliminary data.</text>
</comment>
<dbReference type="EMBL" id="JAURVH010001518">
    <property type="protein sequence ID" value="KAK5928124.1"/>
    <property type="molecule type" value="Genomic_DNA"/>
</dbReference>
<organism evidence="2 3">
    <name type="scientific">Champsocephalus gunnari</name>
    <name type="common">Mackerel icefish</name>
    <dbReference type="NCBI Taxonomy" id="52237"/>
    <lineage>
        <taxon>Eukaryota</taxon>
        <taxon>Metazoa</taxon>
        <taxon>Chordata</taxon>
        <taxon>Craniata</taxon>
        <taxon>Vertebrata</taxon>
        <taxon>Euteleostomi</taxon>
        <taxon>Actinopterygii</taxon>
        <taxon>Neopterygii</taxon>
        <taxon>Teleostei</taxon>
        <taxon>Neoteleostei</taxon>
        <taxon>Acanthomorphata</taxon>
        <taxon>Eupercaria</taxon>
        <taxon>Perciformes</taxon>
        <taxon>Notothenioidei</taxon>
        <taxon>Channichthyidae</taxon>
        <taxon>Champsocephalus</taxon>
    </lineage>
</organism>
<protein>
    <submittedName>
        <fullName evidence="2">Uncharacterized protein</fullName>
    </submittedName>
</protein>
<reference evidence="2 3" key="1">
    <citation type="journal article" date="2023" name="Mol. Biol. Evol.">
        <title>Genomics of Secondarily Temperate Adaptation in the Only Non-Antarctic Icefish.</title>
        <authorList>
            <person name="Rivera-Colon A.G."/>
            <person name="Rayamajhi N."/>
            <person name="Minhas B.F."/>
            <person name="Madrigal G."/>
            <person name="Bilyk K.T."/>
            <person name="Yoon V."/>
            <person name="Hune M."/>
            <person name="Gregory S."/>
            <person name="Cheng C.H.C."/>
            <person name="Catchen J.M."/>
        </authorList>
    </citation>
    <scope>NUCLEOTIDE SEQUENCE [LARGE SCALE GENOMIC DNA]</scope>
    <source>
        <tissue evidence="2">White muscle</tissue>
    </source>
</reference>
<dbReference type="AlphaFoldDB" id="A0AAN8DTP7"/>
<feature type="region of interest" description="Disordered" evidence="1">
    <location>
        <begin position="23"/>
        <end position="98"/>
    </location>
</feature>
<dbReference type="Proteomes" id="UP001331515">
    <property type="component" value="Unassembled WGS sequence"/>
</dbReference>
<evidence type="ECO:0000313" key="3">
    <source>
        <dbReference type="Proteomes" id="UP001331515"/>
    </source>
</evidence>
<name>A0AAN8DTP7_CHAGU</name>
<keyword evidence="3" id="KW-1185">Reference proteome</keyword>
<gene>
    <name evidence="2" type="ORF">CgunFtcFv8_013213</name>
</gene>
<proteinExistence type="predicted"/>
<feature type="compositionally biased region" description="Polar residues" evidence="1">
    <location>
        <begin position="50"/>
        <end position="64"/>
    </location>
</feature>
<evidence type="ECO:0000256" key="1">
    <source>
        <dbReference type="SAM" id="MobiDB-lite"/>
    </source>
</evidence>